<dbReference type="InterPro" id="IPR002379">
    <property type="entry name" value="ATPase_proteolipid_c-like_dom"/>
</dbReference>
<dbReference type="Gene3D" id="1.20.120.610">
    <property type="entry name" value="lithium bound rotor ring of v- atpase"/>
    <property type="match status" value="1"/>
</dbReference>
<feature type="transmembrane region" description="Helical" evidence="8">
    <location>
        <begin position="6"/>
        <end position="24"/>
    </location>
</feature>
<protein>
    <recommendedName>
        <fullName evidence="9">V-ATPase proteolipid subunit C-like domain-containing protein</fullName>
    </recommendedName>
</protein>
<evidence type="ECO:0000256" key="7">
    <source>
        <dbReference type="ARBA" id="ARBA00023136"/>
    </source>
</evidence>
<dbReference type="Proteomes" id="UP001056693">
    <property type="component" value="Unassembled WGS sequence"/>
</dbReference>
<evidence type="ECO:0000256" key="4">
    <source>
        <dbReference type="ARBA" id="ARBA00022692"/>
    </source>
</evidence>
<feature type="transmembrane region" description="Helical" evidence="8">
    <location>
        <begin position="80"/>
        <end position="100"/>
    </location>
</feature>
<organism evidence="10 11">
    <name type="scientific">Ruminococcus bromii</name>
    <dbReference type="NCBI Taxonomy" id="40518"/>
    <lineage>
        <taxon>Bacteria</taxon>
        <taxon>Bacillati</taxon>
        <taxon>Bacillota</taxon>
        <taxon>Clostridia</taxon>
        <taxon>Eubacteriales</taxon>
        <taxon>Oscillospiraceae</taxon>
        <taxon>Ruminococcus</taxon>
    </lineage>
</organism>
<proteinExistence type="inferred from homology"/>
<feature type="domain" description="V-ATPase proteolipid subunit C-like" evidence="9">
    <location>
        <begin position="83"/>
        <end position="142"/>
    </location>
</feature>
<keyword evidence="6 8" id="KW-0406">Ion transport</keyword>
<name>A0ABT0NI47_9FIRM</name>
<dbReference type="PRINTS" id="PR00122">
    <property type="entry name" value="VACATPASE"/>
</dbReference>
<feature type="transmembrane region" description="Helical" evidence="8">
    <location>
        <begin position="121"/>
        <end position="144"/>
    </location>
</feature>
<dbReference type="RefSeq" id="WP_022234487.1">
    <property type="nucleotide sequence ID" value="NZ_SNUZ01000007.1"/>
</dbReference>
<evidence type="ECO:0000256" key="8">
    <source>
        <dbReference type="RuleBase" id="RU363060"/>
    </source>
</evidence>
<dbReference type="EMBL" id="SNUZ01000007">
    <property type="protein sequence ID" value="MCL3787323.1"/>
    <property type="molecule type" value="Genomic_DNA"/>
</dbReference>
<keyword evidence="11" id="KW-1185">Reference proteome</keyword>
<evidence type="ECO:0000256" key="6">
    <source>
        <dbReference type="ARBA" id="ARBA00023065"/>
    </source>
</evidence>
<dbReference type="CDD" id="cd18120">
    <property type="entry name" value="ATP-synt_Vo_Ao_c"/>
    <property type="match status" value="1"/>
</dbReference>
<keyword evidence="3 8" id="KW-0813">Transport</keyword>
<evidence type="ECO:0000256" key="5">
    <source>
        <dbReference type="ARBA" id="ARBA00022989"/>
    </source>
</evidence>
<comment type="subcellular location">
    <subcellularLocation>
        <location evidence="1">Membrane</location>
        <topology evidence="1">Multi-pass membrane protein</topology>
    </subcellularLocation>
</comment>
<accession>A0ABT0NI47</accession>
<evidence type="ECO:0000256" key="1">
    <source>
        <dbReference type="ARBA" id="ARBA00004141"/>
    </source>
</evidence>
<evidence type="ECO:0000313" key="11">
    <source>
        <dbReference type="Proteomes" id="UP001056693"/>
    </source>
</evidence>
<evidence type="ECO:0000313" key="10">
    <source>
        <dbReference type="EMBL" id="MCL3787323.1"/>
    </source>
</evidence>
<evidence type="ECO:0000256" key="2">
    <source>
        <dbReference type="ARBA" id="ARBA00007296"/>
    </source>
</evidence>
<gene>
    <name evidence="10" type="ORF">E2N93_04700</name>
</gene>
<feature type="transmembrane region" description="Helical" evidence="8">
    <location>
        <begin position="36"/>
        <end position="60"/>
    </location>
</feature>
<dbReference type="InterPro" id="IPR035921">
    <property type="entry name" value="F/V-ATP_Csub_sf"/>
</dbReference>
<evidence type="ECO:0000259" key="9">
    <source>
        <dbReference type="Pfam" id="PF00137"/>
    </source>
</evidence>
<keyword evidence="4 8" id="KW-0812">Transmembrane</keyword>
<keyword evidence="5 8" id="KW-1133">Transmembrane helix</keyword>
<dbReference type="InterPro" id="IPR000245">
    <property type="entry name" value="ATPase_proteolipid_csu"/>
</dbReference>
<dbReference type="SUPFAM" id="SSF81333">
    <property type="entry name" value="F1F0 ATP synthase subunit C"/>
    <property type="match status" value="1"/>
</dbReference>
<evidence type="ECO:0000256" key="3">
    <source>
        <dbReference type="ARBA" id="ARBA00022448"/>
    </source>
</evidence>
<reference evidence="10 11" key="1">
    <citation type="submission" date="2019-03" db="EMBL/GenBank/DDBJ databases">
        <authorList>
            <person name="Molinero N."/>
            <person name="Sanchez B."/>
            <person name="Walker A."/>
            <person name="Duncan S."/>
            <person name="Delgado S."/>
            <person name="Margolles A."/>
        </authorList>
    </citation>
    <scope>NUCLEOTIDE SEQUENCE [LARGE SCALE GENOMIC DNA]</scope>
    <source>
        <strain evidence="10 11">IPLA60002</strain>
    </source>
</reference>
<dbReference type="Pfam" id="PF00137">
    <property type="entry name" value="ATP-synt_C"/>
    <property type="match status" value="1"/>
</dbReference>
<keyword evidence="7 8" id="KW-0472">Membrane</keyword>
<comment type="caution">
    <text evidence="10">The sequence shown here is derived from an EMBL/GenBank/DDBJ whole genome shotgun (WGS) entry which is preliminary data.</text>
</comment>
<comment type="similarity">
    <text evidence="2 8">Belongs to the V-ATPase proteolipid subunit family.</text>
</comment>
<sequence>MSILNLVMLALPVVFLVASVVVAVKAYEKGHNRKKTVLMQIASFAAVFAICLLCPIVAGAADANTVSEAVQVAQQSSKSFAYIGAAIAVGLSCIGGGIAVGNAAPAAIGATSEDPKAFGKAIIFVALGEGVALYGMLISILILFS</sequence>